<dbReference type="EMBL" id="GBHO01026972">
    <property type="protein sequence ID" value="JAG16632.1"/>
    <property type="molecule type" value="Transcribed_RNA"/>
</dbReference>
<dbReference type="AlphaFoldDB" id="A0A0A9XAJ2"/>
<proteinExistence type="predicted"/>
<keyword evidence="1" id="KW-0193">Cuticle</keyword>
<keyword evidence="3" id="KW-0732">Signal</keyword>
<accession>A0A0A9XAJ2</accession>
<evidence type="ECO:0000313" key="5">
    <source>
        <dbReference type="EMBL" id="JAG16636.1"/>
    </source>
</evidence>
<dbReference type="EMBL" id="GBRD01004347">
    <property type="protein sequence ID" value="JAG61474.1"/>
    <property type="molecule type" value="Transcribed_RNA"/>
</dbReference>
<dbReference type="GO" id="GO:0042302">
    <property type="term" value="F:structural constituent of cuticle"/>
    <property type="evidence" value="ECO:0007669"/>
    <property type="project" value="UniProtKB-UniRule"/>
</dbReference>
<reference evidence="7" key="3">
    <citation type="submission" date="2014-09" db="EMBL/GenBank/DDBJ databases">
        <authorList>
            <person name="Magalhaes I.L.F."/>
            <person name="Oliveira U."/>
            <person name="Santos F.R."/>
            <person name="Vidigal T.H.D.A."/>
            <person name="Brescovit A.D."/>
            <person name="Santos A.J."/>
        </authorList>
    </citation>
    <scope>NUCLEOTIDE SEQUENCE</scope>
</reference>
<dbReference type="EMBL" id="GBRD01018006">
    <property type="protein sequence ID" value="JAG47821.1"/>
    <property type="molecule type" value="Transcribed_RNA"/>
</dbReference>
<evidence type="ECO:0000256" key="3">
    <source>
        <dbReference type="SAM" id="SignalP"/>
    </source>
</evidence>
<gene>
    <name evidence="5" type="primary">17_1</name>
    <name evidence="4" type="synonym">17_0</name>
    <name evidence="6" type="synonym">17_4</name>
    <name evidence="5" type="synonym">LCP16</name>
    <name evidence="6" type="ORF">CM83_34438</name>
    <name evidence="5" type="ORF">CM83_34443</name>
    <name evidence="4" type="ORF">CM83_34448</name>
</gene>
<dbReference type="Pfam" id="PF00379">
    <property type="entry name" value="Chitin_bind_4"/>
    <property type="match status" value="1"/>
</dbReference>
<sequence>MSAQLPLKSRRQLRCHEWMMVRLIFLATLLSGVASQMTSGDSAPDSTVNYNFTVPEGSENTSLPKGKRGVVTRGKYSYTGPDGKTVTTNWYVDETGFHVEDNQSTTTEAPKTS</sequence>
<evidence type="ECO:0000313" key="7">
    <source>
        <dbReference type="EMBL" id="JAG47821.1"/>
    </source>
</evidence>
<organism evidence="5">
    <name type="scientific">Lygus hesperus</name>
    <name type="common">Western plant bug</name>
    <dbReference type="NCBI Taxonomy" id="30085"/>
    <lineage>
        <taxon>Eukaryota</taxon>
        <taxon>Metazoa</taxon>
        <taxon>Ecdysozoa</taxon>
        <taxon>Arthropoda</taxon>
        <taxon>Hexapoda</taxon>
        <taxon>Insecta</taxon>
        <taxon>Pterygota</taxon>
        <taxon>Neoptera</taxon>
        <taxon>Paraneoptera</taxon>
        <taxon>Hemiptera</taxon>
        <taxon>Heteroptera</taxon>
        <taxon>Panheteroptera</taxon>
        <taxon>Cimicomorpha</taxon>
        <taxon>Miridae</taxon>
        <taxon>Mirini</taxon>
        <taxon>Lygus</taxon>
    </lineage>
</organism>
<reference evidence="5" key="2">
    <citation type="submission" date="2014-07" db="EMBL/GenBank/DDBJ databases">
        <authorList>
            <person name="Hull J."/>
        </authorList>
    </citation>
    <scope>NUCLEOTIDE SEQUENCE</scope>
</reference>
<evidence type="ECO:0000313" key="4">
    <source>
        <dbReference type="EMBL" id="JAG16632.1"/>
    </source>
</evidence>
<feature type="signal peptide" evidence="3">
    <location>
        <begin position="1"/>
        <end position="35"/>
    </location>
</feature>
<evidence type="ECO:0000313" key="6">
    <source>
        <dbReference type="EMBL" id="JAG38506.1"/>
    </source>
</evidence>
<name>A0A0A9XAJ2_LYGHE</name>
<dbReference type="PROSITE" id="PS51155">
    <property type="entry name" value="CHIT_BIND_RR_2"/>
    <property type="match status" value="1"/>
</dbReference>
<dbReference type="EMBL" id="GBHO01005098">
    <property type="protein sequence ID" value="JAG38506.1"/>
    <property type="molecule type" value="Transcribed_RNA"/>
</dbReference>
<evidence type="ECO:0000256" key="1">
    <source>
        <dbReference type="PROSITE-ProRule" id="PRU00497"/>
    </source>
</evidence>
<dbReference type="EMBL" id="GBHO01026968">
    <property type="protein sequence ID" value="JAG16636.1"/>
    <property type="molecule type" value="Transcribed_RNA"/>
</dbReference>
<dbReference type="EMBL" id="GBRD01018000">
    <property type="protein sequence ID" value="JAG47827.1"/>
    <property type="molecule type" value="Transcribed_RNA"/>
</dbReference>
<feature type="region of interest" description="Disordered" evidence="2">
    <location>
        <begin position="36"/>
        <end position="69"/>
    </location>
</feature>
<feature type="chain" id="PRO_5015033828" evidence="3">
    <location>
        <begin position="36"/>
        <end position="113"/>
    </location>
</feature>
<dbReference type="InterPro" id="IPR000618">
    <property type="entry name" value="Insect_cuticle"/>
</dbReference>
<protein>
    <submittedName>
        <fullName evidence="5">Larval cuticle protein 16/17</fullName>
    </submittedName>
</protein>
<feature type="compositionally biased region" description="Polar residues" evidence="2">
    <location>
        <begin position="36"/>
        <end position="63"/>
    </location>
</feature>
<reference evidence="5" key="1">
    <citation type="journal article" date="2014" name="PLoS ONE">
        <title>Transcriptome-Based Identification of ABC Transporters in the Western Tarnished Plant Bug Lygus hesperus.</title>
        <authorList>
            <person name="Hull J.J."/>
            <person name="Chaney K."/>
            <person name="Geib S.M."/>
            <person name="Fabrick J.A."/>
            <person name="Brent C.S."/>
            <person name="Walsh D."/>
            <person name="Lavine L.C."/>
        </authorList>
    </citation>
    <scope>NUCLEOTIDE SEQUENCE</scope>
</reference>
<evidence type="ECO:0000256" key="2">
    <source>
        <dbReference type="SAM" id="MobiDB-lite"/>
    </source>
</evidence>